<name>A0A8J2QB78_9BILA</name>
<accession>A0A8J2QB78</accession>
<reference evidence="2" key="1">
    <citation type="submission" date="2021-09" db="EMBL/GenBank/DDBJ databases">
        <authorList>
            <consortium name="Pathogen Informatics"/>
        </authorList>
    </citation>
    <scope>NUCLEOTIDE SEQUENCE</scope>
</reference>
<comment type="caution">
    <text evidence="2">The sequence shown here is derived from an EMBL/GenBank/DDBJ whole genome shotgun (WGS) entry which is preliminary data.</text>
</comment>
<feature type="region of interest" description="Disordered" evidence="1">
    <location>
        <begin position="1"/>
        <end position="32"/>
    </location>
</feature>
<protein>
    <submittedName>
        <fullName evidence="2">Uncharacterized protein</fullName>
    </submittedName>
</protein>
<organism evidence="2 3">
    <name type="scientific">Cercopithifilaria johnstoni</name>
    <dbReference type="NCBI Taxonomy" id="2874296"/>
    <lineage>
        <taxon>Eukaryota</taxon>
        <taxon>Metazoa</taxon>
        <taxon>Ecdysozoa</taxon>
        <taxon>Nematoda</taxon>
        <taxon>Chromadorea</taxon>
        <taxon>Rhabditida</taxon>
        <taxon>Spirurina</taxon>
        <taxon>Spiruromorpha</taxon>
        <taxon>Filarioidea</taxon>
        <taxon>Onchocercidae</taxon>
        <taxon>Cercopithifilaria</taxon>
    </lineage>
</organism>
<proteinExistence type="predicted"/>
<dbReference type="Proteomes" id="UP000746747">
    <property type="component" value="Unassembled WGS sequence"/>
</dbReference>
<keyword evidence="3" id="KW-1185">Reference proteome</keyword>
<gene>
    <name evidence="2" type="ORF">CJOHNSTONI_LOCUS9945</name>
</gene>
<dbReference type="EMBL" id="CAKAEH010001957">
    <property type="protein sequence ID" value="CAG9540431.1"/>
    <property type="molecule type" value="Genomic_DNA"/>
</dbReference>
<dbReference type="AlphaFoldDB" id="A0A8J2QB78"/>
<dbReference type="OrthoDB" id="5845215at2759"/>
<feature type="compositionally biased region" description="Acidic residues" evidence="1">
    <location>
        <begin position="1"/>
        <end position="10"/>
    </location>
</feature>
<evidence type="ECO:0000256" key="1">
    <source>
        <dbReference type="SAM" id="MobiDB-lite"/>
    </source>
</evidence>
<evidence type="ECO:0000313" key="3">
    <source>
        <dbReference type="Proteomes" id="UP000746747"/>
    </source>
</evidence>
<sequence length="199" mass="23015">MRMNDTEYEEGGNNTSSSNLPPKIRPKSHSFMDSKDIILKRNSAGDSEISRINSFEKISSLTNLHSHPKARSFLRDFRKLFRKNRTSTNTATTTAATATDISAKINYSLRSIETENEMENLNDSITQLRKKSQSWSHYEDQKLFPKCRKYAGSMFTPIRVQRSNRRMGFINQMVIGNNGCRNTVYSKVSSIRWNHFFLK</sequence>
<evidence type="ECO:0000313" key="2">
    <source>
        <dbReference type="EMBL" id="CAG9540431.1"/>
    </source>
</evidence>